<dbReference type="InterPro" id="IPR006913">
    <property type="entry name" value="CENP-V/GFA"/>
</dbReference>
<dbReference type="PROSITE" id="PS51891">
    <property type="entry name" value="CENP_V_GFA"/>
    <property type="match status" value="1"/>
</dbReference>
<evidence type="ECO:0000256" key="4">
    <source>
        <dbReference type="ARBA" id="ARBA00023239"/>
    </source>
</evidence>
<accession>A0ABX0LNB3</accession>
<evidence type="ECO:0000256" key="3">
    <source>
        <dbReference type="ARBA" id="ARBA00022833"/>
    </source>
</evidence>
<dbReference type="InterPro" id="IPR011057">
    <property type="entry name" value="Mss4-like_sf"/>
</dbReference>
<comment type="similarity">
    <text evidence="1">Belongs to the Gfa family.</text>
</comment>
<dbReference type="EMBL" id="VUYU01000014">
    <property type="protein sequence ID" value="NHZ35870.1"/>
    <property type="molecule type" value="Genomic_DNA"/>
</dbReference>
<proteinExistence type="inferred from homology"/>
<dbReference type="PANTHER" id="PTHR33337">
    <property type="entry name" value="GFA DOMAIN-CONTAINING PROTEIN"/>
    <property type="match status" value="1"/>
</dbReference>
<keyword evidence="4" id="KW-0456">Lyase</keyword>
<dbReference type="Proteomes" id="UP000785613">
    <property type="component" value="Unassembled WGS sequence"/>
</dbReference>
<gene>
    <name evidence="6" type="ORF">F0185_20095</name>
</gene>
<keyword evidence="2" id="KW-0479">Metal-binding</keyword>
<dbReference type="Gene3D" id="3.90.1590.10">
    <property type="entry name" value="glutathione-dependent formaldehyde- activating enzyme (gfa)"/>
    <property type="match status" value="1"/>
</dbReference>
<feature type="domain" description="CENP-V/GFA" evidence="5">
    <location>
        <begin position="3"/>
        <end position="106"/>
    </location>
</feature>
<sequence length="132" mass="14845">MRLQGGCYCGAVRYETSERMFHQTVCHCPSCRRLSGAPHVAWFSVARADYRVTTGTPAQFQSSPAVTRSFCAACGTQLTYARNDTPDQIDVTTCSLDEPEAVAPRDHTFTAYRLDWDRIGDGMPQYPRLREE</sequence>
<keyword evidence="3" id="KW-0862">Zinc</keyword>
<evidence type="ECO:0000313" key="7">
    <source>
        <dbReference type="Proteomes" id="UP000785613"/>
    </source>
</evidence>
<dbReference type="SUPFAM" id="SSF51316">
    <property type="entry name" value="Mss4-like"/>
    <property type="match status" value="1"/>
</dbReference>
<comment type="caution">
    <text evidence="6">The sequence shown here is derived from an EMBL/GenBank/DDBJ whole genome shotgun (WGS) entry which is preliminary data.</text>
</comment>
<evidence type="ECO:0000256" key="2">
    <source>
        <dbReference type="ARBA" id="ARBA00022723"/>
    </source>
</evidence>
<reference evidence="6 7" key="1">
    <citation type="submission" date="2019-09" db="EMBL/GenBank/DDBJ databases">
        <title>Taxonomy of Antarctic Massilia spp.: description of Massilia rubra sp. nov., Massilia aquatica sp. nov., Massilia mucilaginosa sp. nov., Massilia frigida sp. nov. isolated from streams, lakes and regoliths.</title>
        <authorList>
            <person name="Holochova P."/>
            <person name="Sedlacek I."/>
            <person name="Kralova S."/>
            <person name="Maslanova I."/>
            <person name="Busse H.-J."/>
            <person name="Stankova E."/>
            <person name="Vrbovska V."/>
            <person name="Kovarovic V."/>
            <person name="Bartak M."/>
            <person name="Svec P."/>
            <person name="Pantucek R."/>
        </authorList>
    </citation>
    <scope>NUCLEOTIDE SEQUENCE [LARGE SCALE GENOMIC DNA]</scope>
    <source>
        <strain evidence="6 7">CCM 8692</strain>
    </source>
</reference>
<evidence type="ECO:0000259" key="5">
    <source>
        <dbReference type="PROSITE" id="PS51891"/>
    </source>
</evidence>
<organism evidence="6 7">
    <name type="scientific">Massilia rubra</name>
    <dbReference type="NCBI Taxonomy" id="2607910"/>
    <lineage>
        <taxon>Bacteria</taxon>
        <taxon>Pseudomonadati</taxon>
        <taxon>Pseudomonadota</taxon>
        <taxon>Betaproteobacteria</taxon>
        <taxon>Burkholderiales</taxon>
        <taxon>Oxalobacteraceae</taxon>
        <taxon>Telluria group</taxon>
        <taxon>Massilia</taxon>
    </lineage>
</organism>
<evidence type="ECO:0000256" key="1">
    <source>
        <dbReference type="ARBA" id="ARBA00005495"/>
    </source>
</evidence>
<keyword evidence="7" id="KW-1185">Reference proteome</keyword>
<name>A0ABX0LNB3_9BURK</name>
<dbReference type="PANTHER" id="PTHR33337:SF40">
    <property type="entry name" value="CENP-V_GFA DOMAIN-CONTAINING PROTEIN-RELATED"/>
    <property type="match status" value="1"/>
</dbReference>
<protein>
    <submittedName>
        <fullName evidence="6">GFA family protein</fullName>
    </submittedName>
</protein>
<dbReference type="Pfam" id="PF04828">
    <property type="entry name" value="GFA"/>
    <property type="match status" value="1"/>
</dbReference>
<evidence type="ECO:0000313" key="6">
    <source>
        <dbReference type="EMBL" id="NHZ35870.1"/>
    </source>
</evidence>